<dbReference type="PANTHER" id="PTHR11645:SF0">
    <property type="entry name" value="PYRROLINE-5-CARBOXYLATE REDUCTASE 3"/>
    <property type="match status" value="1"/>
</dbReference>
<evidence type="ECO:0000259" key="7">
    <source>
        <dbReference type="Pfam" id="PF14748"/>
    </source>
</evidence>
<dbReference type="AlphaFoldDB" id="A0AAV5RN15"/>
<dbReference type="GO" id="GO:0004735">
    <property type="term" value="F:pyrroline-5-carboxylate reductase activity"/>
    <property type="evidence" value="ECO:0007669"/>
    <property type="project" value="UniProtKB-EC"/>
</dbReference>
<keyword evidence="5" id="KW-0641">Proline biosynthesis</keyword>
<feature type="binding site" evidence="4">
    <location>
        <position position="65"/>
    </location>
    <ligand>
        <name>NADPH</name>
        <dbReference type="ChEBI" id="CHEBI:57783"/>
    </ligand>
</feature>
<dbReference type="Proteomes" id="UP001362899">
    <property type="component" value="Unassembled WGS sequence"/>
</dbReference>
<organism evidence="8 9">
    <name type="scientific">Starmerella bacillaris</name>
    <name type="common">Yeast</name>
    <name type="synonym">Candida zemplinina</name>
    <dbReference type="NCBI Taxonomy" id="1247836"/>
    <lineage>
        <taxon>Eukaryota</taxon>
        <taxon>Fungi</taxon>
        <taxon>Dikarya</taxon>
        <taxon>Ascomycota</taxon>
        <taxon>Saccharomycotina</taxon>
        <taxon>Dipodascomycetes</taxon>
        <taxon>Dipodascales</taxon>
        <taxon>Trichomonascaceae</taxon>
        <taxon>Starmerella</taxon>
    </lineage>
</organism>
<evidence type="ECO:0000256" key="5">
    <source>
        <dbReference type="RuleBase" id="RU003903"/>
    </source>
</evidence>
<dbReference type="PANTHER" id="PTHR11645">
    <property type="entry name" value="PYRROLINE-5-CARBOXYLATE REDUCTASE"/>
    <property type="match status" value="1"/>
</dbReference>
<sequence length="282" mass="29731">MGYTLGVIGCGNIGLAFLEGALIAAKRGDAGAPTRFLASTASPERDLELAEIFKLRGYEVTITDNKQIKSESDVIILAVKPKHSKTVVDNVAPTKHQSIVSLVTGLTLEDMRKHLFTEDLISLSRGTTNTAASIGMGMSCIAFSDNSTETDKQRAGWLLSQLGEYVVVEESMVDACVSLCGSAPAFTYLYAEALIDGGVKAGLPYATAKKCASQVLYGSAQMLLNGGHPSVLRNTITTPGGTTINGLAVLEDHAVHGAVIRAVDKAYEVAKETTDAVSKSFN</sequence>
<evidence type="ECO:0000256" key="3">
    <source>
        <dbReference type="ARBA" id="ARBA00023002"/>
    </source>
</evidence>
<dbReference type="PROSITE" id="PS00521">
    <property type="entry name" value="P5CR"/>
    <property type="match status" value="1"/>
</dbReference>
<evidence type="ECO:0000313" key="8">
    <source>
        <dbReference type="EMBL" id="GMM52914.1"/>
    </source>
</evidence>
<dbReference type="SUPFAM" id="SSF48179">
    <property type="entry name" value="6-phosphogluconate dehydrogenase C-terminal domain-like"/>
    <property type="match status" value="1"/>
</dbReference>
<dbReference type="FunFam" id="1.10.3730.10:FF:000001">
    <property type="entry name" value="Pyrroline-5-carboxylate reductase"/>
    <property type="match status" value="1"/>
</dbReference>
<dbReference type="InterPro" id="IPR029036">
    <property type="entry name" value="P5CR_dimer"/>
</dbReference>
<dbReference type="InterPro" id="IPR053790">
    <property type="entry name" value="P5CR-like_CS"/>
</dbReference>
<comment type="pathway">
    <text evidence="5">Amino-acid biosynthesis; L-proline biosynthesis; L-proline from L-glutamate 5-semialdehyde: step 1/1.</text>
</comment>
<comment type="similarity">
    <text evidence="1 5">Belongs to the pyrroline-5-carboxylate reductase family.</text>
</comment>
<keyword evidence="9" id="KW-1185">Reference proteome</keyword>
<dbReference type="PIRSF" id="PIRSF000193">
    <property type="entry name" value="Pyrrol-5-carb_rd"/>
    <property type="match status" value="1"/>
</dbReference>
<dbReference type="Gene3D" id="3.40.50.720">
    <property type="entry name" value="NAD(P)-binding Rossmann-like Domain"/>
    <property type="match status" value="1"/>
</dbReference>
<feature type="binding site" evidence="4">
    <location>
        <position position="40"/>
    </location>
    <ligand>
        <name>NADP(+)</name>
        <dbReference type="ChEBI" id="CHEBI:58349"/>
    </ligand>
</feature>
<dbReference type="Pfam" id="PF14748">
    <property type="entry name" value="P5CR_dimer"/>
    <property type="match status" value="1"/>
</dbReference>
<evidence type="ECO:0000256" key="1">
    <source>
        <dbReference type="ARBA" id="ARBA00005525"/>
    </source>
</evidence>
<dbReference type="Pfam" id="PF03807">
    <property type="entry name" value="F420_oxidored"/>
    <property type="match status" value="1"/>
</dbReference>
<dbReference type="InterPro" id="IPR036291">
    <property type="entry name" value="NAD(P)-bd_dom_sf"/>
</dbReference>
<dbReference type="GO" id="GO:0055129">
    <property type="term" value="P:L-proline biosynthetic process"/>
    <property type="evidence" value="ECO:0007669"/>
    <property type="project" value="TreeGrafter"/>
</dbReference>
<keyword evidence="3 5" id="KW-0560">Oxidoreductase</keyword>
<keyword evidence="5" id="KW-0028">Amino-acid biosynthesis</keyword>
<feature type="binding site" evidence="4">
    <location>
        <begin position="78"/>
        <end position="81"/>
    </location>
    <ligand>
        <name>NADP(+)</name>
        <dbReference type="ChEBI" id="CHEBI:58349"/>
    </ligand>
</feature>
<proteinExistence type="inferred from homology"/>
<evidence type="ECO:0000259" key="6">
    <source>
        <dbReference type="Pfam" id="PF03807"/>
    </source>
</evidence>
<comment type="catalytic activity">
    <reaction evidence="5">
        <text>L-proline + NADP(+) = (S)-1-pyrroline-5-carboxylate + NADPH + 2 H(+)</text>
        <dbReference type="Rhea" id="RHEA:14109"/>
        <dbReference type="ChEBI" id="CHEBI:15378"/>
        <dbReference type="ChEBI" id="CHEBI:17388"/>
        <dbReference type="ChEBI" id="CHEBI:57783"/>
        <dbReference type="ChEBI" id="CHEBI:58349"/>
        <dbReference type="ChEBI" id="CHEBI:60039"/>
        <dbReference type="EC" id="1.5.1.2"/>
    </reaction>
</comment>
<feature type="domain" description="Pyrroline-5-carboxylate reductase catalytic N-terminal" evidence="6">
    <location>
        <begin position="5"/>
        <end position="103"/>
    </location>
</feature>
<reference evidence="8 9" key="1">
    <citation type="journal article" date="2023" name="Elife">
        <title>Identification of key yeast species and microbe-microbe interactions impacting larval growth of Drosophila in the wild.</title>
        <authorList>
            <person name="Mure A."/>
            <person name="Sugiura Y."/>
            <person name="Maeda R."/>
            <person name="Honda K."/>
            <person name="Sakurai N."/>
            <person name="Takahashi Y."/>
            <person name="Watada M."/>
            <person name="Katoh T."/>
            <person name="Gotoh A."/>
            <person name="Gotoh Y."/>
            <person name="Taniguchi I."/>
            <person name="Nakamura K."/>
            <person name="Hayashi T."/>
            <person name="Katayama T."/>
            <person name="Uemura T."/>
            <person name="Hattori Y."/>
        </authorList>
    </citation>
    <scope>NUCLEOTIDE SEQUENCE [LARGE SCALE GENOMIC DNA]</scope>
    <source>
        <strain evidence="8 9">SB-73</strain>
    </source>
</reference>
<dbReference type="NCBIfam" id="TIGR00112">
    <property type="entry name" value="proC"/>
    <property type="match status" value="1"/>
</dbReference>
<gene>
    <name evidence="8" type="ORF">DASB73_038770</name>
</gene>
<dbReference type="InterPro" id="IPR008927">
    <property type="entry name" value="6-PGluconate_DH-like_C_sf"/>
</dbReference>
<dbReference type="InterPro" id="IPR028939">
    <property type="entry name" value="P5C_Rdtase_cat_N"/>
</dbReference>
<name>A0AAV5RN15_STABA</name>
<feature type="domain" description="Pyrroline-5-carboxylate reductase dimerisation" evidence="7">
    <location>
        <begin position="170"/>
        <end position="272"/>
    </location>
</feature>
<dbReference type="InterPro" id="IPR000304">
    <property type="entry name" value="Pyrroline-COOH_reductase"/>
</dbReference>
<comment type="caution">
    <text evidence="8">The sequence shown here is derived from an EMBL/GenBank/DDBJ whole genome shotgun (WGS) entry which is preliminary data.</text>
</comment>
<evidence type="ECO:0000313" key="9">
    <source>
        <dbReference type="Proteomes" id="UP001362899"/>
    </source>
</evidence>
<dbReference type="EC" id="1.5.1.2" evidence="5"/>
<dbReference type="SUPFAM" id="SSF51735">
    <property type="entry name" value="NAD(P)-binding Rossmann-fold domains"/>
    <property type="match status" value="1"/>
</dbReference>
<protein>
    <recommendedName>
        <fullName evidence="5">Pyrroline-5-carboxylate reductase</fullName>
        <ecNumber evidence="5">1.5.1.2</ecNumber>
    </recommendedName>
</protein>
<evidence type="ECO:0000256" key="4">
    <source>
        <dbReference type="PIRSR" id="PIRSR000193-1"/>
    </source>
</evidence>
<dbReference type="Gene3D" id="1.10.3730.10">
    <property type="entry name" value="ProC C-terminal domain-like"/>
    <property type="match status" value="1"/>
</dbReference>
<dbReference type="HAMAP" id="MF_01925">
    <property type="entry name" value="P5C_reductase"/>
    <property type="match status" value="1"/>
</dbReference>
<keyword evidence="2 4" id="KW-0521">NADP</keyword>
<evidence type="ECO:0000256" key="2">
    <source>
        <dbReference type="ARBA" id="ARBA00022857"/>
    </source>
</evidence>
<dbReference type="EMBL" id="BTGC01000008">
    <property type="protein sequence ID" value="GMM52914.1"/>
    <property type="molecule type" value="Genomic_DNA"/>
</dbReference>
<accession>A0AAV5RN15</accession>